<gene>
    <name evidence="1" type="ORF">Pyn_04835</name>
</gene>
<reference evidence="1 2" key="1">
    <citation type="submission" date="2018-02" db="EMBL/GenBank/DDBJ databases">
        <title>Draft genome of wild Prunus yedoensis var. nudiflora.</title>
        <authorList>
            <person name="Baek S."/>
            <person name="Kim J.-H."/>
            <person name="Choi K."/>
            <person name="Kim G.-B."/>
            <person name="Cho A."/>
            <person name="Jang H."/>
            <person name="Shin C.-H."/>
            <person name="Yu H.-J."/>
            <person name="Mun J.-H."/>
        </authorList>
    </citation>
    <scope>NUCLEOTIDE SEQUENCE [LARGE SCALE GENOMIC DNA]</scope>
    <source>
        <strain evidence="2">cv. Jeju island</strain>
        <tissue evidence="1">Leaf</tissue>
    </source>
</reference>
<evidence type="ECO:0000313" key="2">
    <source>
        <dbReference type="Proteomes" id="UP000250321"/>
    </source>
</evidence>
<sequence>MSQDDHVWHTNVLEVIGRWEGEVGDGPLVPLTYRDENDICKKLDLGLDMTKVQHALNIPIRFREWRWLLNEHRKEVGGLPLLKMLEDGSCMART</sequence>
<name>A0A314UGC1_PRUYE</name>
<accession>A0A314UGC1</accession>
<dbReference type="OrthoDB" id="10497013at2759"/>
<evidence type="ECO:0000313" key="1">
    <source>
        <dbReference type="EMBL" id="PQM36391.1"/>
    </source>
</evidence>
<dbReference type="AlphaFoldDB" id="A0A314UGC1"/>
<proteinExistence type="predicted"/>
<comment type="caution">
    <text evidence="1">The sequence shown here is derived from an EMBL/GenBank/DDBJ whole genome shotgun (WGS) entry which is preliminary data.</text>
</comment>
<protein>
    <submittedName>
        <fullName evidence="1">Uncharacterized protein</fullName>
    </submittedName>
</protein>
<dbReference type="EMBL" id="PJQY01003553">
    <property type="protein sequence ID" value="PQM36391.1"/>
    <property type="molecule type" value="Genomic_DNA"/>
</dbReference>
<organism evidence="1 2">
    <name type="scientific">Prunus yedoensis var. nudiflora</name>
    <dbReference type="NCBI Taxonomy" id="2094558"/>
    <lineage>
        <taxon>Eukaryota</taxon>
        <taxon>Viridiplantae</taxon>
        <taxon>Streptophyta</taxon>
        <taxon>Embryophyta</taxon>
        <taxon>Tracheophyta</taxon>
        <taxon>Spermatophyta</taxon>
        <taxon>Magnoliopsida</taxon>
        <taxon>eudicotyledons</taxon>
        <taxon>Gunneridae</taxon>
        <taxon>Pentapetalae</taxon>
        <taxon>rosids</taxon>
        <taxon>fabids</taxon>
        <taxon>Rosales</taxon>
        <taxon>Rosaceae</taxon>
        <taxon>Amygdaloideae</taxon>
        <taxon>Amygdaleae</taxon>
        <taxon>Prunus</taxon>
    </lineage>
</organism>
<dbReference type="Proteomes" id="UP000250321">
    <property type="component" value="Unassembled WGS sequence"/>
</dbReference>
<keyword evidence="2" id="KW-1185">Reference proteome</keyword>